<dbReference type="InterPro" id="IPR036291">
    <property type="entry name" value="NAD(P)-bd_dom_sf"/>
</dbReference>
<dbReference type="InterPro" id="IPR020904">
    <property type="entry name" value="Sc_DH/Rdtase_CS"/>
</dbReference>
<dbReference type="PRINTS" id="PR00080">
    <property type="entry name" value="SDRFAMILY"/>
</dbReference>
<dbReference type="EMBL" id="FOLY01000005">
    <property type="protein sequence ID" value="SFC74000.1"/>
    <property type="molecule type" value="Genomic_DNA"/>
</dbReference>
<gene>
    <name evidence="2" type="ORF">SAMN05421848_2556</name>
</gene>
<dbReference type="Proteomes" id="UP000199046">
    <property type="component" value="Unassembled WGS sequence"/>
</dbReference>
<comment type="similarity">
    <text evidence="1">Belongs to the short-chain dehydrogenases/reductases (SDR) family.</text>
</comment>
<reference evidence="3" key="1">
    <citation type="submission" date="2016-10" db="EMBL/GenBank/DDBJ databases">
        <authorList>
            <person name="Varghese N."/>
            <person name="Submissions S."/>
        </authorList>
    </citation>
    <scope>NUCLEOTIDE SEQUENCE [LARGE SCALE GENOMIC DNA]</scope>
    <source>
        <strain evidence="3">DSM 23439</strain>
    </source>
</reference>
<evidence type="ECO:0000256" key="1">
    <source>
        <dbReference type="RuleBase" id="RU000363"/>
    </source>
</evidence>
<dbReference type="SUPFAM" id="SSF51735">
    <property type="entry name" value="NAD(P)-binding Rossmann-fold domains"/>
    <property type="match status" value="1"/>
</dbReference>
<evidence type="ECO:0000313" key="2">
    <source>
        <dbReference type="EMBL" id="SFC74000.1"/>
    </source>
</evidence>
<evidence type="ECO:0000313" key="3">
    <source>
        <dbReference type="Proteomes" id="UP000199046"/>
    </source>
</evidence>
<proteinExistence type="inferred from homology"/>
<dbReference type="STRING" id="402385.SAMN05421848_2556"/>
<dbReference type="AlphaFoldDB" id="A0A1I1LX06"/>
<dbReference type="InterPro" id="IPR002347">
    <property type="entry name" value="SDR_fam"/>
</dbReference>
<accession>A0A1I1LX06</accession>
<keyword evidence="3" id="KW-1185">Reference proteome</keyword>
<dbReference type="PROSITE" id="PS00061">
    <property type="entry name" value="ADH_SHORT"/>
    <property type="match status" value="1"/>
</dbReference>
<dbReference type="RefSeq" id="WP_217639691.1">
    <property type="nucleotide sequence ID" value="NZ_FOLY01000005.1"/>
</dbReference>
<dbReference type="PANTHER" id="PTHR43976">
    <property type="entry name" value="SHORT CHAIN DEHYDROGENASE"/>
    <property type="match status" value="1"/>
</dbReference>
<name>A0A1I1LX06_9GAMM</name>
<dbReference type="InterPro" id="IPR051911">
    <property type="entry name" value="SDR_oxidoreductase"/>
</dbReference>
<dbReference type="PRINTS" id="PR00081">
    <property type="entry name" value="GDHRDH"/>
</dbReference>
<dbReference type="Pfam" id="PF00106">
    <property type="entry name" value="adh_short"/>
    <property type="match status" value="1"/>
</dbReference>
<sequence>MKHDPQRPSRVAMISGANRGIGAAIARRLKEEGWQLSLGVRRPDEIDPALTGDQVLVHQYDASTDAFDQAWVEATVNRFGRLDALINNAGVMIPKTVIEAEDADIDTIFDINVKAPLRLARAAWPHLKSTGAGRVVSVVSLSGHRVKSAKTGLYSMSKYAALALSHALRKEGWEEGVRATALCPGMVATDMGEAAGNIPLEQMTQPEDLARLVSMALNMPNTASLAELNVNASLDDYY</sequence>
<dbReference type="Gene3D" id="3.40.50.720">
    <property type="entry name" value="NAD(P)-binding Rossmann-like Domain"/>
    <property type="match status" value="1"/>
</dbReference>
<organism evidence="2 3">
    <name type="scientific">Kushneria avicenniae</name>
    <dbReference type="NCBI Taxonomy" id="402385"/>
    <lineage>
        <taxon>Bacteria</taxon>
        <taxon>Pseudomonadati</taxon>
        <taxon>Pseudomonadota</taxon>
        <taxon>Gammaproteobacteria</taxon>
        <taxon>Oceanospirillales</taxon>
        <taxon>Halomonadaceae</taxon>
        <taxon>Kushneria</taxon>
    </lineage>
</organism>
<dbReference type="PANTHER" id="PTHR43976:SF20">
    <property type="entry name" value="AGROPINE SYNTHESIS REDUCTASE"/>
    <property type="match status" value="1"/>
</dbReference>
<protein>
    <submittedName>
        <fullName evidence="2">NADP-dependent 3-hydroxy acid dehydrogenase YdfG</fullName>
    </submittedName>
</protein>